<dbReference type="AlphaFoldDB" id="A0ABD3QLG0"/>
<evidence type="ECO:0000313" key="3">
    <source>
        <dbReference type="Proteomes" id="UP001516023"/>
    </source>
</evidence>
<dbReference type="Proteomes" id="UP001516023">
    <property type="component" value="Unassembled WGS sequence"/>
</dbReference>
<organism evidence="2 3">
    <name type="scientific">Cyclotella cryptica</name>
    <dbReference type="NCBI Taxonomy" id="29204"/>
    <lineage>
        <taxon>Eukaryota</taxon>
        <taxon>Sar</taxon>
        <taxon>Stramenopiles</taxon>
        <taxon>Ochrophyta</taxon>
        <taxon>Bacillariophyta</taxon>
        <taxon>Coscinodiscophyceae</taxon>
        <taxon>Thalassiosirophycidae</taxon>
        <taxon>Stephanodiscales</taxon>
        <taxon>Stephanodiscaceae</taxon>
        <taxon>Cyclotella</taxon>
    </lineage>
</organism>
<dbReference type="EMBL" id="JABMIG020000028">
    <property type="protein sequence ID" value="KAL3801252.1"/>
    <property type="molecule type" value="Genomic_DNA"/>
</dbReference>
<reference evidence="2 3" key="1">
    <citation type="journal article" date="2020" name="G3 (Bethesda)">
        <title>Improved Reference Genome for Cyclotella cryptica CCMP332, a Model for Cell Wall Morphogenesis, Salinity Adaptation, and Lipid Production in Diatoms (Bacillariophyta).</title>
        <authorList>
            <person name="Roberts W.R."/>
            <person name="Downey K.M."/>
            <person name="Ruck E.C."/>
            <person name="Traller J.C."/>
            <person name="Alverson A.J."/>
        </authorList>
    </citation>
    <scope>NUCLEOTIDE SEQUENCE [LARGE SCALE GENOMIC DNA]</scope>
    <source>
        <strain evidence="2 3">CCMP332</strain>
    </source>
</reference>
<proteinExistence type="predicted"/>
<keyword evidence="3" id="KW-1185">Reference proteome</keyword>
<name>A0ABD3QLG0_9STRA</name>
<protein>
    <recommendedName>
        <fullName evidence="4">Rubisco LSMT substrate-binding domain-containing protein</fullName>
    </recommendedName>
</protein>
<gene>
    <name evidence="2" type="ORF">HJC23_012652</name>
</gene>
<feature type="non-terminal residue" evidence="2">
    <location>
        <position position="1"/>
    </location>
</feature>
<evidence type="ECO:0000313" key="2">
    <source>
        <dbReference type="EMBL" id="KAL3801252.1"/>
    </source>
</evidence>
<accession>A0ABD3QLG0</accession>
<evidence type="ECO:0000256" key="1">
    <source>
        <dbReference type="SAM" id="MobiDB-lite"/>
    </source>
</evidence>
<feature type="region of interest" description="Disordered" evidence="1">
    <location>
        <begin position="1"/>
        <end position="20"/>
    </location>
</feature>
<comment type="caution">
    <text evidence="2">The sequence shown here is derived from an EMBL/GenBank/DDBJ whole genome shotgun (WGS) entry which is preliminary data.</text>
</comment>
<evidence type="ECO:0008006" key="4">
    <source>
        <dbReference type="Google" id="ProtNLM"/>
    </source>
</evidence>
<sequence length="483" mass="53437">SLAVNRLRSLPLPISPHHNRSPSLLYRKHQHQQYNTKHQPIQTPNITGTMKLFATVKATFLVAWCTRPLFAFHLAAPQNGLQTASVRHRHHHRSPAPQKMTESPLDEMDDERKANLFQALLRDLQIEGVPLLGCDANQVHTLNAALWTTMAELSSNPEAQRACLVLEDIPLSALLAFAEDFTILKTQARLMEYLPELKRFSVSLVGKGLGPAVLIETEEDISGEIERRAAVEGTIDKDKTIAALRSFISRVVVGMEACPYTKSADVSATGLESRGITPGPVGYRFSPSLEACQVMAVFWNCICELMAEPEERLSSIMLSLPGIGREEDGGHERFAAVVELVGRYLCLFRGDGAFGLVHFYPGYDRGRVHPIDMPAYGHLPPMSWLRPILKMGGHEAESQQLPDHDLSLANYQRRAPHTAINILRMSQVSAAAGAKSIVDLDLGNGRTEKASGITLYTRNTLRMAQMGEEALQEALDKEIAMQN</sequence>